<evidence type="ECO:0000313" key="11">
    <source>
        <dbReference type="Proteomes" id="UP001354989"/>
    </source>
</evidence>
<reference evidence="10 11" key="1">
    <citation type="submission" date="2021-12" db="EMBL/GenBank/DDBJ databases">
        <title>Genome sequencing of bacteria with rrn-lacking chromosome and rrn-plasmid.</title>
        <authorList>
            <person name="Anda M."/>
            <person name="Iwasaki W."/>
        </authorList>
    </citation>
    <scope>NUCLEOTIDE SEQUENCE [LARGE SCALE GENOMIC DNA]</scope>
    <source>
        <strain evidence="10 11">NBRC 101262</strain>
        <plasmid evidence="10 11">pPP11</plasmid>
    </source>
</reference>
<keyword evidence="4 9" id="KW-0479">Metal-binding</keyword>
<evidence type="ECO:0000256" key="6">
    <source>
        <dbReference type="ARBA" id="ARBA00022801"/>
    </source>
</evidence>
<keyword evidence="7 9" id="KW-0460">Magnesium</keyword>
<evidence type="ECO:0000256" key="5">
    <source>
        <dbReference type="ARBA" id="ARBA00022759"/>
    </source>
</evidence>
<organism evidence="10 11">
    <name type="scientific">Persicobacter psychrovividus</name>
    <dbReference type="NCBI Taxonomy" id="387638"/>
    <lineage>
        <taxon>Bacteria</taxon>
        <taxon>Pseudomonadati</taxon>
        <taxon>Bacteroidota</taxon>
        <taxon>Cytophagia</taxon>
        <taxon>Cytophagales</taxon>
        <taxon>Persicobacteraceae</taxon>
        <taxon>Persicobacter</taxon>
    </lineage>
</organism>
<dbReference type="EMBL" id="AP025303">
    <property type="protein sequence ID" value="BDD02504.1"/>
    <property type="molecule type" value="Genomic_DNA"/>
</dbReference>
<comment type="similarity">
    <text evidence="2 9">Belongs to the CRISPR-associated endoribonuclease Cas2 protein family.</text>
</comment>
<dbReference type="RefSeq" id="WP_338399662.1">
    <property type="nucleotide sequence ID" value="NZ_AP025303.1"/>
</dbReference>
<keyword evidence="11" id="KW-1185">Reference proteome</keyword>
<protein>
    <recommendedName>
        <fullName evidence="9">CRISPR-associated endoribonuclease Cas2</fullName>
        <ecNumber evidence="9">3.1.-.-</ecNumber>
    </recommendedName>
</protein>
<keyword evidence="3 9" id="KW-0540">Nuclease</keyword>
<keyword evidence="8 9" id="KW-0051">Antiviral defense</keyword>
<evidence type="ECO:0000256" key="4">
    <source>
        <dbReference type="ARBA" id="ARBA00022723"/>
    </source>
</evidence>
<comment type="subunit">
    <text evidence="9">Homodimer, forms a heterotetramer with a Cas1 homodimer.</text>
</comment>
<evidence type="ECO:0000256" key="7">
    <source>
        <dbReference type="ARBA" id="ARBA00022842"/>
    </source>
</evidence>
<sequence>MWVFVYFDLPTTTKKERKDYVLFRKLLLKDGFSMMQYSIYARHCPSRENAEVHTRRVKKWLPPQGEVIIFEITDAQFGRMQFFRGKHVKDRPDTPQQLELF</sequence>
<accession>A0ABN6LLN7</accession>
<feature type="binding site" evidence="9">
    <location>
        <position position="8"/>
    </location>
    <ligand>
        <name>Mg(2+)</name>
        <dbReference type="ChEBI" id="CHEBI:18420"/>
        <note>catalytic</note>
    </ligand>
</feature>
<evidence type="ECO:0000313" key="10">
    <source>
        <dbReference type="EMBL" id="BDD02504.1"/>
    </source>
</evidence>
<dbReference type="InterPro" id="IPR019199">
    <property type="entry name" value="Virulence_VapD/CRISPR_Cas2"/>
</dbReference>
<gene>
    <name evidence="9 10" type="primary">cas2</name>
    <name evidence="10" type="ORF">PEPS_47840</name>
</gene>
<keyword evidence="6 9" id="KW-0378">Hydrolase</keyword>
<evidence type="ECO:0000256" key="1">
    <source>
        <dbReference type="ARBA" id="ARBA00001946"/>
    </source>
</evidence>
<evidence type="ECO:0000256" key="3">
    <source>
        <dbReference type="ARBA" id="ARBA00022722"/>
    </source>
</evidence>
<proteinExistence type="inferred from homology"/>
<name>A0ABN6LLN7_9BACT</name>
<dbReference type="Pfam" id="PF09827">
    <property type="entry name" value="CRISPR_Cas2"/>
    <property type="match status" value="1"/>
</dbReference>
<keyword evidence="10" id="KW-0614">Plasmid</keyword>
<evidence type="ECO:0000256" key="8">
    <source>
        <dbReference type="ARBA" id="ARBA00023118"/>
    </source>
</evidence>
<evidence type="ECO:0000256" key="9">
    <source>
        <dbReference type="HAMAP-Rule" id="MF_01471"/>
    </source>
</evidence>
<dbReference type="EC" id="3.1.-.-" evidence="9"/>
<keyword evidence="5 9" id="KW-0255">Endonuclease</keyword>
<comment type="cofactor">
    <cofactor evidence="1 9">
        <name>Mg(2+)</name>
        <dbReference type="ChEBI" id="CHEBI:18420"/>
    </cofactor>
</comment>
<evidence type="ECO:0000256" key="2">
    <source>
        <dbReference type="ARBA" id="ARBA00009959"/>
    </source>
</evidence>
<dbReference type="NCBIfam" id="TIGR01573">
    <property type="entry name" value="cas2"/>
    <property type="match status" value="1"/>
</dbReference>
<dbReference type="InterPro" id="IPR021127">
    <property type="entry name" value="CRISPR_associated_Cas2"/>
</dbReference>
<dbReference type="HAMAP" id="MF_01471">
    <property type="entry name" value="Cas2"/>
    <property type="match status" value="1"/>
</dbReference>
<geneLocation type="plasmid" evidence="10 11">
    <name>pPP11</name>
</geneLocation>
<dbReference type="SUPFAM" id="SSF143430">
    <property type="entry name" value="TTP0101/SSO1404-like"/>
    <property type="match status" value="1"/>
</dbReference>
<comment type="function">
    <text evidence="9">CRISPR (clustered regularly interspaced short palindromic repeat), is an adaptive immune system that provides protection against mobile genetic elements (viruses, transposable elements and conjugative plasmids). CRISPR clusters contain sequences complementary to antecedent mobile elements and target invading nucleic acids. CRISPR clusters are transcribed and processed into CRISPR RNA (crRNA). Functions as a ssRNA-specific endoribonuclease. Involved in the integration of spacer DNA into the CRISPR cassette.</text>
</comment>
<dbReference type="Proteomes" id="UP001354989">
    <property type="component" value="Plasmid pPP11"/>
</dbReference>